<dbReference type="EMBL" id="KZ451932">
    <property type="protein sequence ID" value="PKA61324.1"/>
    <property type="molecule type" value="Genomic_DNA"/>
</dbReference>
<proteinExistence type="predicted"/>
<dbReference type="SMART" id="SM00367">
    <property type="entry name" value="LRR_CC"/>
    <property type="match status" value="2"/>
</dbReference>
<dbReference type="PANTHER" id="PTHR13382">
    <property type="entry name" value="MITOCHONDRIAL ATP SYNTHASE COUPLING FACTOR B"/>
    <property type="match status" value="1"/>
</dbReference>
<keyword evidence="3" id="KW-1185">Reference proteome</keyword>
<accession>A0A2I0B0L2</accession>
<feature type="domain" description="F-box" evidence="1">
    <location>
        <begin position="26"/>
        <end position="63"/>
    </location>
</feature>
<protein>
    <submittedName>
        <fullName evidence="2">F-box protein SKIP28</fullName>
    </submittedName>
</protein>
<dbReference type="InterPro" id="IPR036047">
    <property type="entry name" value="F-box-like_dom_sf"/>
</dbReference>
<dbReference type="InterPro" id="IPR001810">
    <property type="entry name" value="F-box_dom"/>
</dbReference>
<dbReference type="InterPro" id="IPR032675">
    <property type="entry name" value="LRR_dom_sf"/>
</dbReference>
<dbReference type="Proteomes" id="UP000236161">
    <property type="component" value="Unassembled WGS sequence"/>
</dbReference>
<sequence>MDNPSSTSDSLLAGSSGGAAELRGALFLVLEYLRLPELLTLRQVCRAYRDSIAADELIWRHISVEPPLNSRLTDDALLRITSFTRGNLTSLALLDCRRITDDGLLQVVNRNPSIKKLYIPGCSSLTPDGIVRVVKQLAEHNGYLECLRLQGLHQIKAVHFHVLNSLLYQSNPRAASHPHFYRDFCSVRYNIDDGRPMDVDICPKCNNVRMIFDCPREDCRMMRNKRNACRGCFLCIERCGECGGCLDPEEVVEEIACLHLLCAGCWLHLPKCTTCNSPCCKQDAAAFGFSSADFALPTSSFGLSLLPTLKSCGI</sequence>
<name>A0A2I0B0L2_9ASPA</name>
<dbReference type="SUPFAM" id="SSF81383">
    <property type="entry name" value="F-box domain"/>
    <property type="match status" value="1"/>
</dbReference>
<dbReference type="OrthoDB" id="10044893at2759"/>
<dbReference type="SUPFAM" id="SSF52047">
    <property type="entry name" value="RNI-like"/>
    <property type="match status" value="1"/>
</dbReference>
<dbReference type="STRING" id="1088818.A0A2I0B0L2"/>
<evidence type="ECO:0000313" key="2">
    <source>
        <dbReference type="EMBL" id="PKA61324.1"/>
    </source>
</evidence>
<evidence type="ECO:0000259" key="1">
    <source>
        <dbReference type="Pfam" id="PF12937"/>
    </source>
</evidence>
<dbReference type="Gene3D" id="3.80.10.10">
    <property type="entry name" value="Ribonuclease Inhibitor"/>
    <property type="match status" value="1"/>
</dbReference>
<dbReference type="GO" id="GO:0005737">
    <property type="term" value="C:cytoplasm"/>
    <property type="evidence" value="ECO:0007669"/>
    <property type="project" value="TreeGrafter"/>
</dbReference>
<dbReference type="InterPro" id="IPR006553">
    <property type="entry name" value="Leu-rich_rpt_Cys-con_subtyp"/>
</dbReference>
<dbReference type="AlphaFoldDB" id="A0A2I0B0L2"/>
<dbReference type="PANTHER" id="PTHR13382:SF16">
    <property type="entry name" value="F-BOX PROTEIN SKIP28"/>
    <property type="match status" value="1"/>
</dbReference>
<dbReference type="Gene3D" id="1.20.1280.50">
    <property type="match status" value="1"/>
</dbReference>
<dbReference type="InterPro" id="IPR050648">
    <property type="entry name" value="F-box_LRR-repeat"/>
</dbReference>
<dbReference type="PROSITE" id="PS00198">
    <property type="entry name" value="4FE4S_FER_1"/>
    <property type="match status" value="1"/>
</dbReference>
<dbReference type="InterPro" id="IPR017900">
    <property type="entry name" value="4Fe4S_Fe_S_CS"/>
</dbReference>
<gene>
    <name evidence="2" type="primary">SKIP28</name>
    <name evidence="2" type="ORF">AXF42_Ash006221</name>
</gene>
<dbReference type="Pfam" id="PF12937">
    <property type="entry name" value="F-box-like"/>
    <property type="match status" value="1"/>
</dbReference>
<reference evidence="2 3" key="1">
    <citation type="journal article" date="2017" name="Nature">
        <title>The Apostasia genome and the evolution of orchids.</title>
        <authorList>
            <person name="Zhang G.Q."/>
            <person name="Liu K.W."/>
            <person name="Li Z."/>
            <person name="Lohaus R."/>
            <person name="Hsiao Y.Y."/>
            <person name="Niu S.C."/>
            <person name="Wang J.Y."/>
            <person name="Lin Y.C."/>
            <person name="Xu Q."/>
            <person name="Chen L.J."/>
            <person name="Yoshida K."/>
            <person name="Fujiwara S."/>
            <person name="Wang Z.W."/>
            <person name="Zhang Y.Q."/>
            <person name="Mitsuda N."/>
            <person name="Wang M."/>
            <person name="Liu G.H."/>
            <person name="Pecoraro L."/>
            <person name="Huang H.X."/>
            <person name="Xiao X.J."/>
            <person name="Lin M."/>
            <person name="Wu X.Y."/>
            <person name="Wu W.L."/>
            <person name="Chen Y.Y."/>
            <person name="Chang S.B."/>
            <person name="Sakamoto S."/>
            <person name="Ohme-Takagi M."/>
            <person name="Yagi M."/>
            <person name="Zeng S.J."/>
            <person name="Shen C.Y."/>
            <person name="Yeh C.M."/>
            <person name="Luo Y.B."/>
            <person name="Tsai W.C."/>
            <person name="Van de Peer Y."/>
            <person name="Liu Z.J."/>
        </authorList>
    </citation>
    <scope>NUCLEOTIDE SEQUENCE [LARGE SCALE GENOMIC DNA]</scope>
    <source>
        <strain evidence="3">cv. Shenzhen</strain>
        <tissue evidence="2">Stem</tissue>
    </source>
</reference>
<evidence type="ECO:0000313" key="3">
    <source>
        <dbReference type="Proteomes" id="UP000236161"/>
    </source>
</evidence>
<organism evidence="2 3">
    <name type="scientific">Apostasia shenzhenica</name>
    <dbReference type="NCBI Taxonomy" id="1088818"/>
    <lineage>
        <taxon>Eukaryota</taxon>
        <taxon>Viridiplantae</taxon>
        <taxon>Streptophyta</taxon>
        <taxon>Embryophyta</taxon>
        <taxon>Tracheophyta</taxon>
        <taxon>Spermatophyta</taxon>
        <taxon>Magnoliopsida</taxon>
        <taxon>Liliopsida</taxon>
        <taxon>Asparagales</taxon>
        <taxon>Orchidaceae</taxon>
        <taxon>Apostasioideae</taxon>
        <taxon>Apostasia</taxon>
    </lineage>
</organism>